<keyword evidence="9" id="KW-1185">Reference proteome</keyword>
<feature type="transmembrane region" description="Helical" evidence="6">
    <location>
        <begin position="312"/>
        <end position="330"/>
    </location>
</feature>
<dbReference type="PROSITE" id="PS50850">
    <property type="entry name" value="MFS"/>
    <property type="match status" value="1"/>
</dbReference>
<dbReference type="RefSeq" id="WP_344469711.1">
    <property type="nucleotide sequence ID" value="NZ_BAAANT010000079.1"/>
</dbReference>
<feature type="transmembrane region" description="Helical" evidence="6">
    <location>
        <begin position="362"/>
        <end position="380"/>
    </location>
</feature>
<evidence type="ECO:0000256" key="1">
    <source>
        <dbReference type="ARBA" id="ARBA00004651"/>
    </source>
</evidence>
<dbReference type="Gene3D" id="1.20.1250.20">
    <property type="entry name" value="MFS general substrate transporter like domains"/>
    <property type="match status" value="1"/>
</dbReference>
<evidence type="ECO:0000259" key="7">
    <source>
        <dbReference type="PROSITE" id="PS50850"/>
    </source>
</evidence>
<organism evidence="8 9">
    <name type="scientific">Kitasatospora kazusensis</name>
    <dbReference type="NCBI Taxonomy" id="407974"/>
    <lineage>
        <taxon>Bacteria</taxon>
        <taxon>Bacillati</taxon>
        <taxon>Actinomycetota</taxon>
        <taxon>Actinomycetes</taxon>
        <taxon>Kitasatosporales</taxon>
        <taxon>Streptomycetaceae</taxon>
        <taxon>Kitasatospora</taxon>
    </lineage>
</organism>
<dbReference type="InterPro" id="IPR011701">
    <property type="entry name" value="MFS"/>
</dbReference>
<feature type="transmembrane region" description="Helical" evidence="6">
    <location>
        <begin position="110"/>
        <end position="130"/>
    </location>
</feature>
<dbReference type="InterPro" id="IPR020846">
    <property type="entry name" value="MFS_dom"/>
</dbReference>
<dbReference type="Proteomes" id="UP001422759">
    <property type="component" value="Unassembled WGS sequence"/>
</dbReference>
<evidence type="ECO:0000256" key="5">
    <source>
        <dbReference type="SAM" id="MobiDB-lite"/>
    </source>
</evidence>
<evidence type="ECO:0000313" key="8">
    <source>
        <dbReference type="EMBL" id="GAA1500954.1"/>
    </source>
</evidence>
<keyword evidence="2 6" id="KW-0812">Transmembrane</keyword>
<dbReference type="SUPFAM" id="SSF103473">
    <property type="entry name" value="MFS general substrate transporter"/>
    <property type="match status" value="1"/>
</dbReference>
<feature type="region of interest" description="Disordered" evidence="5">
    <location>
        <begin position="498"/>
        <end position="549"/>
    </location>
</feature>
<dbReference type="Gene3D" id="1.20.1720.10">
    <property type="entry name" value="Multidrug resistance protein D"/>
    <property type="match status" value="1"/>
</dbReference>
<feature type="transmembrane region" description="Helical" evidence="6">
    <location>
        <begin position="271"/>
        <end position="292"/>
    </location>
</feature>
<dbReference type="CDD" id="cd17502">
    <property type="entry name" value="MFS_Azr1_MDR_like"/>
    <property type="match status" value="1"/>
</dbReference>
<keyword evidence="4 6" id="KW-0472">Membrane</keyword>
<feature type="domain" description="Major facilitator superfamily (MFS) profile" evidence="7">
    <location>
        <begin position="15"/>
        <end position="499"/>
    </location>
</feature>
<feature type="transmembrane region" description="Helical" evidence="6">
    <location>
        <begin position="80"/>
        <end position="98"/>
    </location>
</feature>
<feature type="transmembrane region" description="Helical" evidence="6">
    <location>
        <begin position="168"/>
        <end position="187"/>
    </location>
</feature>
<evidence type="ECO:0000313" key="9">
    <source>
        <dbReference type="Proteomes" id="UP001422759"/>
    </source>
</evidence>
<sequence>MKPAEAMNHRQIMQALSGLLLGIFMAALSSTIVTNALPKILTDLHGGESAYTWVIAGTLLASCASTPLWGKLSDLVSKKLLVQISLVIYLLGSMLAGLSQNPGELIACRVLQGLGSGGITALGQVCMASLTGPRERGRYSGYFGMAFALATIGGPLIGGTIVDTSWLGWRWCFYVSVPFTLLAVVLLQKTLHLPVHRREAKIDYLGAALIASSATVLLVWITLAGDQYAWLSWQTAAMVGGSVLLGLLAVLTESRASEPIIPLSLFGYRTVTLSVLAGLLIGAAMYAATTFLSQYFQLGRGSSPITAGVETMPMVLGLAVASMVVGRLITRHGRWKVYLLIGGTLLTAGFALLGTVRSDTSYGLTACYMLMVGTGIGMTMQNLVLVIQNTAPAAVLGAASSTANFARSMGGALGVSALGAVLGHRTNHYAAQNLAAAHLPAAAARGNGSGIPDLAALPARVRPLIENAFGHSLGDVFLLTAPIAFVALIAMLLVEETPPPAPSSPAGPAGEGRDTTGPDSTCLENAGLDAVESADVPAGVPGAVPGAVR</sequence>
<comment type="subcellular location">
    <subcellularLocation>
        <location evidence="1">Cell membrane</location>
        <topology evidence="1">Multi-pass membrane protein</topology>
    </subcellularLocation>
</comment>
<comment type="caution">
    <text evidence="8">The sequence shown here is derived from an EMBL/GenBank/DDBJ whole genome shotgun (WGS) entry which is preliminary data.</text>
</comment>
<feature type="compositionally biased region" description="Low complexity" evidence="5">
    <location>
        <begin position="536"/>
        <end position="549"/>
    </location>
</feature>
<feature type="transmembrane region" description="Helical" evidence="6">
    <location>
        <begin position="207"/>
        <end position="225"/>
    </location>
</feature>
<dbReference type="EMBL" id="BAAANT010000079">
    <property type="protein sequence ID" value="GAA1500954.1"/>
    <property type="molecule type" value="Genomic_DNA"/>
</dbReference>
<feature type="transmembrane region" description="Helical" evidence="6">
    <location>
        <begin position="142"/>
        <end position="162"/>
    </location>
</feature>
<evidence type="ECO:0000256" key="3">
    <source>
        <dbReference type="ARBA" id="ARBA00022989"/>
    </source>
</evidence>
<dbReference type="PANTHER" id="PTHR23501:SF197">
    <property type="entry name" value="COMD"/>
    <property type="match status" value="1"/>
</dbReference>
<evidence type="ECO:0000256" key="4">
    <source>
        <dbReference type="ARBA" id="ARBA00023136"/>
    </source>
</evidence>
<feature type="transmembrane region" description="Helical" evidence="6">
    <location>
        <begin position="231"/>
        <end position="251"/>
    </location>
</feature>
<keyword evidence="3 6" id="KW-1133">Transmembrane helix</keyword>
<dbReference type="InterPro" id="IPR036259">
    <property type="entry name" value="MFS_trans_sf"/>
</dbReference>
<gene>
    <name evidence="8" type="ORF">GCM10009760_63300</name>
</gene>
<accession>A0ABP4KDN9</accession>
<protein>
    <recommendedName>
        <fullName evidence="7">Major facilitator superfamily (MFS) profile domain-containing protein</fullName>
    </recommendedName>
</protein>
<dbReference type="PRINTS" id="PR01036">
    <property type="entry name" value="TCRTETB"/>
</dbReference>
<feature type="transmembrane region" description="Helical" evidence="6">
    <location>
        <begin position="50"/>
        <end position="68"/>
    </location>
</feature>
<reference evidence="9" key="1">
    <citation type="journal article" date="2019" name="Int. J. Syst. Evol. Microbiol.">
        <title>The Global Catalogue of Microorganisms (GCM) 10K type strain sequencing project: providing services to taxonomists for standard genome sequencing and annotation.</title>
        <authorList>
            <consortium name="The Broad Institute Genomics Platform"/>
            <consortium name="The Broad Institute Genome Sequencing Center for Infectious Disease"/>
            <person name="Wu L."/>
            <person name="Ma J."/>
        </authorList>
    </citation>
    <scope>NUCLEOTIDE SEQUENCE [LARGE SCALE GENOMIC DNA]</scope>
    <source>
        <strain evidence="9">JCM 14560</strain>
    </source>
</reference>
<proteinExistence type="predicted"/>
<name>A0ABP4KDN9_9ACTN</name>
<feature type="transmembrane region" description="Helical" evidence="6">
    <location>
        <begin position="337"/>
        <end position="356"/>
    </location>
</feature>
<dbReference type="Pfam" id="PF07690">
    <property type="entry name" value="MFS_1"/>
    <property type="match status" value="1"/>
</dbReference>
<dbReference type="PANTHER" id="PTHR23501">
    <property type="entry name" value="MAJOR FACILITATOR SUPERFAMILY"/>
    <property type="match status" value="1"/>
</dbReference>
<evidence type="ECO:0000256" key="6">
    <source>
        <dbReference type="SAM" id="Phobius"/>
    </source>
</evidence>
<feature type="transmembrane region" description="Helical" evidence="6">
    <location>
        <begin position="476"/>
        <end position="494"/>
    </location>
</feature>
<evidence type="ECO:0000256" key="2">
    <source>
        <dbReference type="ARBA" id="ARBA00022692"/>
    </source>
</evidence>